<sequence>MNIQIQNLLDESRFSNSLLTKGLFFCYLPIGITIFVLRVIIGFYMFCMACVFRKNSRIRSLILRIISMVMGIVVINEGPAGHWDKKTRLLVSNHVSAIDHFAIELSQSCTLPSVWDIPNWIRFVLGYADLGAKKGREEFVKQVRAYLANKGGECNACDTSLPLLAFPEGTITNGKYGLLQFSCWPFEVSDIVQPIGLQIRRPFFNGICCSTIAAAWWEDVFYFLIVPLSIVHINWLSPLYKKPDEKNTEFADRCSVVLSSFLGIKKTTLTSAEINEAVKRYLFENRKCNGKSPIVKSVKNNVTESQLNSYAFRIKQAHPKIHIATIKECLIETRDQEETIRCILNGSLNDASDKAYAKHTELTTKLRIMPEDAKALFEERRWNMIEMNRKKYIEQSKQILTQSRQINGQSKK</sequence>
<organism evidence="1 2">
    <name type="scientific">Rhabditophanes sp. KR3021</name>
    <dbReference type="NCBI Taxonomy" id="114890"/>
    <lineage>
        <taxon>Eukaryota</taxon>
        <taxon>Metazoa</taxon>
        <taxon>Ecdysozoa</taxon>
        <taxon>Nematoda</taxon>
        <taxon>Chromadorea</taxon>
        <taxon>Rhabditida</taxon>
        <taxon>Tylenchina</taxon>
        <taxon>Panagrolaimomorpha</taxon>
        <taxon>Strongyloidoidea</taxon>
        <taxon>Alloionematidae</taxon>
        <taxon>Rhabditophanes</taxon>
    </lineage>
</organism>
<reference evidence="2" key="1">
    <citation type="submission" date="2016-11" db="UniProtKB">
        <authorList>
            <consortium name="WormBaseParasite"/>
        </authorList>
    </citation>
    <scope>IDENTIFICATION</scope>
    <source>
        <strain evidence="2">KR3021</strain>
    </source>
</reference>
<evidence type="ECO:0000313" key="2">
    <source>
        <dbReference type="WBParaSite" id="RSKR_0000209300.1"/>
    </source>
</evidence>
<dbReference type="Proteomes" id="UP000095286">
    <property type="component" value="Unplaced"/>
</dbReference>
<name>A0AC35TLX8_9BILA</name>
<accession>A0AC35TLX8</accession>
<protein>
    <submittedName>
        <fullName evidence="2">PlsC domain-containing protein</fullName>
    </submittedName>
</protein>
<evidence type="ECO:0000313" key="1">
    <source>
        <dbReference type="Proteomes" id="UP000095286"/>
    </source>
</evidence>
<proteinExistence type="predicted"/>
<dbReference type="WBParaSite" id="RSKR_0000209300.1">
    <property type="protein sequence ID" value="RSKR_0000209300.1"/>
    <property type="gene ID" value="RSKR_0000209300"/>
</dbReference>